<dbReference type="PANTHER" id="PTHR33067">
    <property type="entry name" value="RNA-DIRECTED DNA POLYMERASE-RELATED"/>
    <property type="match status" value="1"/>
</dbReference>
<keyword evidence="4" id="KW-1185">Reference proteome</keyword>
<protein>
    <submittedName>
        <fullName evidence="3">Reverse transcriptase domain-containing protein</fullName>
    </submittedName>
</protein>
<dbReference type="Pfam" id="PF17919">
    <property type="entry name" value="RT_RNaseH_2"/>
    <property type="match status" value="1"/>
</dbReference>
<feature type="domain" description="Reverse transcriptase/retrotransposon-derived protein RNase H-like" evidence="2">
    <location>
        <begin position="457"/>
        <end position="502"/>
    </location>
</feature>
<dbReference type="EMBL" id="BQNB010013377">
    <property type="protein sequence ID" value="GJT15191.1"/>
    <property type="molecule type" value="Genomic_DNA"/>
</dbReference>
<keyword evidence="3" id="KW-0695">RNA-directed DNA polymerase</keyword>
<organism evidence="3 4">
    <name type="scientific">Tanacetum coccineum</name>
    <dbReference type="NCBI Taxonomy" id="301880"/>
    <lineage>
        <taxon>Eukaryota</taxon>
        <taxon>Viridiplantae</taxon>
        <taxon>Streptophyta</taxon>
        <taxon>Embryophyta</taxon>
        <taxon>Tracheophyta</taxon>
        <taxon>Spermatophyta</taxon>
        <taxon>Magnoliopsida</taxon>
        <taxon>eudicotyledons</taxon>
        <taxon>Gunneridae</taxon>
        <taxon>Pentapetalae</taxon>
        <taxon>asterids</taxon>
        <taxon>campanulids</taxon>
        <taxon>Asterales</taxon>
        <taxon>Asteraceae</taxon>
        <taxon>Asteroideae</taxon>
        <taxon>Anthemideae</taxon>
        <taxon>Anthemidinae</taxon>
        <taxon>Tanacetum</taxon>
    </lineage>
</organism>
<dbReference type="InterPro" id="IPR021109">
    <property type="entry name" value="Peptidase_aspartic_dom_sf"/>
</dbReference>
<dbReference type="Gene3D" id="2.40.70.10">
    <property type="entry name" value="Acid Proteases"/>
    <property type="match status" value="1"/>
</dbReference>
<evidence type="ECO:0000259" key="2">
    <source>
        <dbReference type="Pfam" id="PF17919"/>
    </source>
</evidence>
<gene>
    <name evidence="3" type="ORF">Tco_0873897</name>
</gene>
<keyword evidence="3" id="KW-0808">Transferase</keyword>
<sequence length="520" mass="58238">MDSGSPSTDTFYNALTMLMIKTLGTLAAVEAEVTKDTVLPNGTTKNVQPPIVQVDEPVVMPRAKTTLPYPSRVTKEKVREKDDLLALKFMEIFRNLHFELSFADALLHMPKFAPMFRKLLNNKDKILDLTKTPVNENCSAVILKTFPEKLGDPGRFLIPCDFPELDECLALADLGASINLMPLSVFEKLNRQGLTKTRMVLELADRSISTPTGIAEDVFVKVGTFYFPADFVVVDYDADPRVPLILGRPFLRTARALIDVHGEEMICEWIESSDQSVTFKVGIDDAEGDPENEEWTILLLEASPIIVSPYHPSSMQNYVPGGNRMKLRFVKQNHIETAIDEPFESSGQPSTLCTKKGGFTVVENEQNELIPTRIGYGDGFLSLHALTFGKDALRGSGIEVDRAKIDVIAKLPHPTTVKGIRSFLGHAGFYRRFIQNFSKIARPMTHLLEKETPFYFSKECIEAFNTLKKNLTEAPILIAPDWNEPFELMCDASDFALGAVLEVTLVRNILNRIHYAKQKH</sequence>
<name>A0ABQ5BKH3_9ASTR</name>
<dbReference type="Gene3D" id="3.30.70.270">
    <property type="match status" value="1"/>
</dbReference>
<keyword evidence="3" id="KW-0548">Nucleotidyltransferase</keyword>
<evidence type="ECO:0000313" key="3">
    <source>
        <dbReference type="EMBL" id="GJT15191.1"/>
    </source>
</evidence>
<dbReference type="InterPro" id="IPR043502">
    <property type="entry name" value="DNA/RNA_pol_sf"/>
</dbReference>
<evidence type="ECO:0000256" key="1">
    <source>
        <dbReference type="SAM" id="SignalP"/>
    </source>
</evidence>
<feature type="chain" id="PRO_5045866990" evidence="1">
    <location>
        <begin position="32"/>
        <end position="520"/>
    </location>
</feature>
<dbReference type="CDD" id="cd00303">
    <property type="entry name" value="retropepsin_like"/>
    <property type="match status" value="1"/>
</dbReference>
<evidence type="ECO:0000313" key="4">
    <source>
        <dbReference type="Proteomes" id="UP001151760"/>
    </source>
</evidence>
<reference evidence="3" key="1">
    <citation type="journal article" date="2022" name="Int. J. Mol. Sci.">
        <title>Draft Genome of Tanacetum Coccineum: Genomic Comparison of Closely Related Tanacetum-Family Plants.</title>
        <authorList>
            <person name="Yamashiro T."/>
            <person name="Shiraishi A."/>
            <person name="Nakayama K."/>
            <person name="Satake H."/>
        </authorList>
    </citation>
    <scope>NUCLEOTIDE SEQUENCE</scope>
</reference>
<dbReference type="GO" id="GO:0003964">
    <property type="term" value="F:RNA-directed DNA polymerase activity"/>
    <property type="evidence" value="ECO:0007669"/>
    <property type="project" value="UniProtKB-KW"/>
</dbReference>
<feature type="signal peptide" evidence="1">
    <location>
        <begin position="1"/>
        <end position="31"/>
    </location>
</feature>
<proteinExistence type="predicted"/>
<accession>A0ABQ5BKH3</accession>
<comment type="caution">
    <text evidence="3">The sequence shown here is derived from an EMBL/GenBank/DDBJ whole genome shotgun (WGS) entry which is preliminary data.</text>
</comment>
<dbReference type="InterPro" id="IPR041577">
    <property type="entry name" value="RT_RNaseH_2"/>
</dbReference>
<dbReference type="PANTHER" id="PTHR33067:SF35">
    <property type="entry name" value="ASPARTIC PEPTIDASE DDI1-TYPE DOMAIN-CONTAINING PROTEIN"/>
    <property type="match status" value="1"/>
</dbReference>
<reference evidence="3" key="2">
    <citation type="submission" date="2022-01" db="EMBL/GenBank/DDBJ databases">
        <authorList>
            <person name="Yamashiro T."/>
            <person name="Shiraishi A."/>
            <person name="Satake H."/>
            <person name="Nakayama K."/>
        </authorList>
    </citation>
    <scope>NUCLEOTIDE SEQUENCE</scope>
</reference>
<keyword evidence="1" id="KW-0732">Signal</keyword>
<dbReference type="Proteomes" id="UP001151760">
    <property type="component" value="Unassembled WGS sequence"/>
</dbReference>
<dbReference type="SUPFAM" id="SSF56672">
    <property type="entry name" value="DNA/RNA polymerases"/>
    <property type="match status" value="1"/>
</dbReference>
<dbReference type="InterPro" id="IPR043128">
    <property type="entry name" value="Rev_trsase/Diguanyl_cyclase"/>
</dbReference>